<keyword evidence="3" id="KW-1185">Reference proteome</keyword>
<evidence type="ECO:0000313" key="2">
    <source>
        <dbReference type="EMBL" id="KAK2147357.1"/>
    </source>
</evidence>
<feature type="compositionally biased region" description="Low complexity" evidence="1">
    <location>
        <begin position="66"/>
        <end position="88"/>
    </location>
</feature>
<feature type="region of interest" description="Disordered" evidence="1">
    <location>
        <begin position="105"/>
        <end position="124"/>
    </location>
</feature>
<feature type="region of interest" description="Disordered" evidence="1">
    <location>
        <begin position="162"/>
        <end position="184"/>
    </location>
</feature>
<feature type="compositionally biased region" description="Basic and acidic residues" evidence="1">
    <location>
        <begin position="109"/>
        <end position="124"/>
    </location>
</feature>
<evidence type="ECO:0000313" key="3">
    <source>
        <dbReference type="Proteomes" id="UP001208570"/>
    </source>
</evidence>
<dbReference type="Proteomes" id="UP001208570">
    <property type="component" value="Unassembled WGS sequence"/>
</dbReference>
<organism evidence="2 3">
    <name type="scientific">Paralvinella palmiformis</name>
    <dbReference type="NCBI Taxonomy" id="53620"/>
    <lineage>
        <taxon>Eukaryota</taxon>
        <taxon>Metazoa</taxon>
        <taxon>Spiralia</taxon>
        <taxon>Lophotrochozoa</taxon>
        <taxon>Annelida</taxon>
        <taxon>Polychaeta</taxon>
        <taxon>Sedentaria</taxon>
        <taxon>Canalipalpata</taxon>
        <taxon>Terebellida</taxon>
        <taxon>Terebelliformia</taxon>
        <taxon>Alvinellidae</taxon>
        <taxon>Paralvinella</taxon>
    </lineage>
</organism>
<feature type="region of interest" description="Disordered" evidence="1">
    <location>
        <begin position="65"/>
        <end position="93"/>
    </location>
</feature>
<proteinExistence type="predicted"/>
<gene>
    <name evidence="2" type="ORF">LSH36_557g01031</name>
</gene>
<reference evidence="2" key="1">
    <citation type="journal article" date="2023" name="Mol. Biol. Evol.">
        <title>Third-Generation Sequencing Reveals the Adaptive Role of the Epigenome in Three Deep-Sea Polychaetes.</title>
        <authorList>
            <person name="Perez M."/>
            <person name="Aroh O."/>
            <person name="Sun Y."/>
            <person name="Lan Y."/>
            <person name="Juniper S.K."/>
            <person name="Young C.R."/>
            <person name="Angers B."/>
            <person name="Qian P.Y."/>
        </authorList>
    </citation>
    <scope>NUCLEOTIDE SEQUENCE</scope>
    <source>
        <strain evidence="2">P08H-3</strain>
    </source>
</reference>
<accession>A0AAD9J672</accession>
<name>A0AAD9J672_9ANNE</name>
<protein>
    <submittedName>
        <fullName evidence="2">Uncharacterized protein</fullName>
    </submittedName>
</protein>
<comment type="caution">
    <text evidence="2">The sequence shown here is derived from an EMBL/GenBank/DDBJ whole genome shotgun (WGS) entry which is preliminary data.</text>
</comment>
<dbReference type="EMBL" id="JAODUP010000557">
    <property type="protein sequence ID" value="KAK2147357.1"/>
    <property type="molecule type" value="Genomic_DNA"/>
</dbReference>
<sequence length="225" mass="24637">MATIRAIQGNWSFSQSIRSYFSCCLGGHGSKDGSTKADVITRSTDFDSDGDSNEILANGTIKKKASYGSVKSSKSLTSHKSNKSSGSHKSLHISRVSGDGAEDLSTFDIHLDDPEQSGSKERIEVIHVVTDKDKEGNAYAYEEQDTSSDSDDEVLRRYQQSIQRVPSQRSVHSTRSQKSSASKVSKTNIVYNNSSITFLVQVDFPTFVIGNSVCLQDCISYVNLQ</sequence>
<dbReference type="AlphaFoldDB" id="A0AAD9J672"/>
<evidence type="ECO:0000256" key="1">
    <source>
        <dbReference type="SAM" id="MobiDB-lite"/>
    </source>
</evidence>